<organism evidence="2 3">
    <name type="scientific">Paraburkholderia fynbosensis</name>
    <dbReference type="NCBI Taxonomy" id="1200993"/>
    <lineage>
        <taxon>Bacteria</taxon>
        <taxon>Pseudomonadati</taxon>
        <taxon>Pseudomonadota</taxon>
        <taxon>Betaproteobacteria</taxon>
        <taxon>Burkholderiales</taxon>
        <taxon>Burkholderiaceae</taxon>
        <taxon>Paraburkholderia</taxon>
    </lineage>
</organism>
<dbReference type="Proteomes" id="UP000494252">
    <property type="component" value="Unassembled WGS sequence"/>
</dbReference>
<feature type="transmembrane region" description="Helical" evidence="1">
    <location>
        <begin position="181"/>
        <end position="201"/>
    </location>
</feature>
<evidence type="ECO:0000313" key="3">
    <source>
        <dbReference type="Proteomes" id="UP000494252"/>
    </source>
</evidence>
<gene>
    <name evidence="2" type="ORF">LMG27177_04887</name>
</gene>
<feature type="transmembrane region" description="Helical" evidence="1">
    <location>
        <begin position="134"/>
        <end position="161"/>
    </location>
</feature>
<dbReference type="AntiFam" id="ANF00236">
    <property type="entry name" value="Shadow ORF (opposite sadA)"/>
</dbReference>
<name>A0A6J5GJS4_9BURK</name>
<keyword evidence="3" id="KW-1185">Reference proteome</keyword>
<dbReference type="AlphaFoldDB" id="A0A6J5GJS4"/>
<accession>A0A6J5GJS4</accession>
<keyword evidence="1" id="KW-0812">Transmembrane</keyword>
<proteinExistence type="predicted"/>
<dbReference type="EMBL" id="CADIKI010000016">
    <property type="protein sequence ID" value="CAB3800791.1"/>
    <property type="molecule type" value="Genomic_DNA"/>
</dbReference>
<keyword evidence="1" id="KW-1133">Transmembrane helix</keyword>
<evidence type="ECO:0000313" key="2">
    <source>
        <dbReference type="EMBL" id="CAB3800791.1"/>
    </source>
</evidence>
<sequence>MSESSPAFTFAIVVPSVPLSVIAPSVASSYATKVLVTAPLLSTFAPSARNCDRFTASVLFVAFATLMIWRSEPAAPTDTVFARSASEFAPSATELAAVALAAPPIATASIPVAEESASVEFAWKYLMPPPSTTMLLMTLPMFVTLPATFARLPATLATFAFVSYSWLPFTASRLLSESSPAFTFAIVVPSVPLSVIAPSVLSSYATKLFVRLPLSSMFMPNCLSWPTLTASLSPTPLATFDSVTAGAEASVPPSVSLS</sequence>
<protein>
    <submittedName>
        <fullName evidence="2">Uncharacterized protein</fullName>
    </submittedName>
</protein>
<reference evidence="2 3" key="1">
    <citation type="submission" date="2020-04" db="EMBL/GenBank/DDBJ databases">
        <authorList>
            <person name="De Canck E."/>
        </authorList>
    </citation>
    <scope>NUCLEOTIDE SEQUENCE [LARGE SCALE GENOMIC DNA]</scope>
    <source>
        <strain evidence="2 3">LMG 27177</strain>
    </source>
</reference>
<keyword evidence="1" id="KW-0472">Membrane</keyword>
<evidence type="ECO:0000256" key="1">
    <source>
        <dbReference type="SAM" id="Phobius"/>
    </source>
</evidence>